<keyword evidence="4 9" id="KW-0732">Signal</keyword>
<evidence type="ECO:0000256" key="6">
    <source>
        <dbReference type="ARBA" id="ARBA00023295"/>
    </source>
</evidence>
<dbReference type="GO" id="GO:0071555">
    <property type="term" value="P:cell wall organization"/>
    <property type="evidence" value="ECO:0007669"/>
    <property type="project" value="UniProtKB-KW"/>
</dbReference>
<evidence type="ECO:0000313" key="13">
    <source>
        <dbReference type="Proteomes" id="UP000704712"/>
    </source>
</evidence>
<dbReference type="SMART" id="SM00205">
    <property type="entry name" value="THN"/>
    <property type="match status" value="1"/>
</dbReference>
<evidence type="ECO:0000256" key="7">
    <source>
        <dbReference type="ARBA" id="ARBA00023316"/>
    </source>
</evidence>
<gene>
    <name evidence="12" type="ORF">GN958_ATG22426</name>
</gene>
<evidence type="ECO:0000256" key="3">
    <source>
        <dbReference type="ARBA" id="ARBA00012780"/>
    </source>
</evidence>
<feature type="region of interest" description="Disordered" evidence="8">
    <location>
        <begin position="180"/>
        <end position="245"/>
    </location>
</feature>
<evidence type="ECO:0000256" key="9">
    <source>
        <dbReference type="SAM" id="SignalP"/>
    </source>
</evidence>
<proteinExistence type="inferred from homology"/>
<keyword evidence="7" id="KW-0961">Cell wall biogenesis/degradation</keyword>
<evidence type="ECO:0000256" key="1">
    <source>
        <dbReference type="ARBA" id="ARBA00000382"/>
    </source>
</evidence>
<dbReference type="EMBL" id="JAACNO010003127">
    <property type="protein sequence ID" value="KAF4128348.1"/>
    <property type="molecule type" value="Genomic_DNA"/>
</dbReference>
<protein>
    <recommendedName>
        <fullName evidence="3">glucan endo-1,3-beta-D-glucosidase</fullName>
        <ecNumber evidence="3">3.2.1.39</ecNumber>
    </recommendedName>
</protein>
<dbReference type="GO" id="GO:0042973">
    <property type="term" value="F:glucan endo-1,3-beta-D-glucosidase activity"/>
    <property type="evidence" value="ECO:0007669"/>
    <property type="project" value="UniProtKB-EC"/>
</dbReference>
<name>A0A8S9TQV8_PHYIN</name>
<dbReference type="InterPro" id="IPR018805">
    <property type="entry name" value="YJL171C/Tos1_C"/>
</dbReference>
<reference evidence="12" key="1">
    <citation type="submission" date="2020-03" db="EMBL/GenBank/DDBJ databases">
        <title>Hybrid Assembly of Korean Phytophthora infestans isolates.</title>
        <authorList>
            <person name="Prokchorchik M."/>
            <person name="Lee Y."/>
            <person name="Seo J."/>
            <person name="Cho J.-H."/>
            <person name="Park Y.-E."/>
            <person name="Jang D.-C."/>
            <person name="Im J.-S."/>
            <person name="Choi J.-G."/>
            <person name="Park H.-J."/>
            <person name="Lee G.-B."/>
            <person name="Lee Y.-G."/>
            <person name="Hong S.-Y."/>
            <person name="Cho K."/>
            <person name="Sohn K.H."/>
        </authorList>
    </citation>
    <scope>NUCLEOTIDE SEQUENCE</scope>
    <source>
        <strain evidence="12">KR_2_A2</strain>
    </source>
</reference>
<feature type="chain" id="PRO_5035884412" description="glucan endo-1,3-beta-D-glucosidase" evidence="9">
    <location>
        <begin position="24"/>
        <end position="560"/>
    </location>
</feature>
<comment type="similarity">
    <text evidence="2">Belongs to the PGA52 family.</text>
</comment>
<comment type="caution">
    <text evidence="12">The sequence shown here is derived from an EMBL/GenBank/DDBJ whole genome shotgun (WGS) entry which is preliminary data.</text>
</comment>
<evidence type="ECO:0000313" key="12">
    <source>
        <dbReference type="EMBL" id="KAF4128348.1"/>
    </source>
</evidence>
<feature type="compositionally biased region" description="Low complexity" evidence="8">
    <location>
        <begin position="181"/>
        <end position="219"/>
    </location>
</feature>
<dbReference type="Proteomes" id="UP000704712">
    <property type="component" value="Unassembled WGS sequence"/>
</dbReference>
<evidence type="ECO:0000256" key="2">
    <source>
        <dbReference type="ARBA" id="ARBA00006055"/>
    </source>
</evidence>
<feature type="domain" description="Cell wall protein YJL171C/Tos1 N-terminal" evidence="11">
    <location>
        <begin position="268"/>
        <end position="316"/>
    </location>
</feature>
<evidence type="ECO:0000256" key="8">
    <source>
        <dbReference type="SAM" id="MobiDB-lite"/>
    </source>
</evidence>
<dbReference type="InterPro" id="IPR037176">
    <property type="entry name" value="Osmotin/thaumatin-like_sf"/>
</dbReference>
<dbReference type="PANTHER" id="PTHR31737">
    <property type="entry name" value="PROTEIN TOS1"/>
    <property type="match status" value="1"/>
</dbReference>
<keyword evidence="6" id="KW-0326">Glycosidase</keyword>
<dbReference type="Pfam" id="PF10287">
    <property type="entry name" value="YJL171C_Tos1_C"/>
    <property type="match status" value="1"/>
</dbReference>
<dbReference type="AlphaFoldDB" id="A0A8S9TQV8"/>
<evidence type="ECO:0000259" key="10">
    <source>
        <dbReference type="Pfam" id="PF10287"/>
    </source>
</evidence>
<feature type="compositionally biased region" description="Low complexity" evidence="8">
    <location>
        <begin position="232"/>
        <end position="242"/>
    </location>
</feature>
<sequence length="560" mass="60333">MVKVAMPAKIALAACLYAAVATAETINFINKCSFPIELYHSQSGSTASKVADIPVGSSLTEDVTGPAHMYRHSAETSATLVELACDGTLWNDLSVIPPMPGYCSSYEECKKGGKTGFNVPISIEPKENIGKGTCSALYCAADDKEACADAYHYPMDNTKTHSCPSGTELDVTFCFAGGDETQQQNKDQAQQQQQNTDQSQHQEQQQTDQYSPAATTAAPSEEERGATQNPDQQQQQHQQQQQGTVQSYADLGKVKAKYEYKGKNAGNMPGSYNRVTDLATCTKEPVQVNSPVGPMSEPCSMIFRGPQEIFNIAVYSDEGGNGSWPRVSSYSSKDGTVENLTFMNNKNVDYSGQNEHGPQGYASADGKDKADKPTVFSGELVEASDPTKIGGGPGISTGVEINIMTGEKCNGECLGFSGDNDYKGWGGGKKAFVTEVKMPKGLIPDQPAIWMLNAQVMHSNQYGCNCRGMGPVGGCGELDIAEVIETNPLRNKVTTHLYYYDGSVLSPGGDNFAPRSYDSNTVYVTLIDDSNEGLIKIVELESFDFSQTELGSLYQQLVDC</sequence>
<feature type="domain" description="Cell wall protein YJL171C/Tos1 C-terminal" evidence="10">
    <location>
        <begin position="322"/>
        <end position="548"/>
    </location>
</feature>
<dbReference type="PROSITE" id="PS51367">
    <property type="entry name" value="THAUMATIN_2"/>
    <property type="match status" value="1"/>
</dbReference>
<keyword evidence="5 12" id="KW-0378">Hydrolase</keyword>
<dbReference type="InterPro" id="IPR001938">
    <property type="entry name" value="Thaumatin"/>
</dbReference>
<dbReference type="PANTHER" id="PTHR31737:SF2">
    <property type="entry name" value="PROTEIN TOS1"/>
    <property type="match status" value="1"/>
</dbReference>
<evidence type="ECO:0000256" key="4">
    <source>
        <dbReference type="ARBA" id="ARBA00022729"/>
    </source>
</evidence>
<evidence type="ECO:0000259" key="11">
    <source>
        <dbReference type="Pfam" id="PF10290"/>
    </source>
</evidence>
<dbReference type="InterPro" id="IPR018807">
    <property type="entry name" value="YJL171C/Tos1_N"/>
</dbReference>
<comment type="catalytic activity">
    <reaction evidence="1">
        <text>Hydrolysis of (1-&gt;3)-beta-D-glucosidic linkages in (1-&gt;3)-beta-D-glucans.</text>
        <dbReference type="EC" id="3.2.1.39"/>
    </reaction>
</comment>
<evidence type="ECO:0000256" key="5">
    <source>
        <dbReference type="ARBA" id="ARBA00022801"/>
    </source>
</evidence>
<organism evidence="12 13">
    <name type="scientific">Phytophthora infestans</name>
    <name type="common">Potato late blight agent</name>
    <name type="synonym">Botrytis infestans</name>
    <dbReference type="NCBI Taxonomy" id="4787"/>
    <lineage>
        <taxon>Eukaryota</taxon>
        <taxon>Sar</taxon>
        <taxon>Stramenopiles</taxon>
        <taxon>Oomycota</taxon>
        <taxon>Peronosporomycetes</taxon>
        <taxon>Peronosporales</taxon>
        <taxon>Peronosporaceae</taxon>
        <taxon>Phytophthora</taxon>
    </lineage>
</organism>
<dbReference type="EC" id="3.2.1.39" evidence="3"/>
<dbReference type="SUPFAM" id="SSF49870">
    <property type="entry name" value="Osmotin, thaumatin-like protein"/>
    <property type="match status" value="1"/>
</dbReference>
<feature type="signal peptide" evidence="9">
    <location>
        <begin position="1"/>
        <end position="23"/>
    </location>
</feature>
<accession>A0A8S9TQV8</accession>
<dbReference type="Pfam" id="PF10290">
    <property type="entry name" value="YJL171C_Tos1_N"/>
    <property type="match status" value="1"/>
</dbReference>